<evidence type="ECO:0000313" key="3">
    <source>
        <dbReference type="Proteomes" id="UP000246085"/>
    </source>
</evidence>
<dbReference type="InterPro" id="IPR035897">
    <property type="entry name" value="Toll_tir_struct_dom_sf"/>
</dbReference>
<dbReference type="RefSeq" id="WP_122401524.1">
    <property type="nucleotide sequence ID" value="NZ_LS398110.1"/>
</dbReference>
<accession>A0A2U3PV49</accession>
<dbReference type="InterPro" id="IPR000157">
    <property type="entry name" value="TIR_dom"/>
</dbReference>
<gene>
    <name evidence="2" type="ORF">BRAD3257_1935</name>
</gene>
<evidence type="ECO:0000259" key="1">
    <source>
        <dbReference type="Pfam" id="PF13676"/>
    </source>
</evidence>
<name>A0A2U3PV49_9BRAD</name>
<organism evidence="2 3">
    <name type="scientific">Bradyrhizobium vignae</name>
    <dbReference type="NCBI Taxonomy" id="1549949"/>
    <lineage>
        <taxon>Bacteria</taxon>
        <taxon>Pseudomonadati</taxon>
        <taxon>Pseudomonadota</taxon>
        <taxon>Alphaproteobacteria</taxon>
        <taxon>Hyphomicrobiales</taxon>
        <taxon>Nitrobacteraceae</taxon>
        <taxon>Bradyrhizobium</taxon>
    </lineage>
</organism>
<sequence>MSEDGPLVFVSHADEDKEVAVLLKDLIVEAAPFKVRVFVSSDANAQPLGIDWLKRIRVRLSEAAVVVFLASPSSLKASFALLEFGAALFNAPQPTIVPICINGLSVRELPDPLHRYHATEPRRASDLRVAVGSIVAACAGAPDQVFECRESVDWDAHHIDFRNAQEDGLTLDNETLSACSFDTLSRLEPLFPVGRGYAEDRLYSTLIGQALQSVTFDGSPIDDRFWAMYGRMIRGRQDWSSQKKLAYILSVVRQGKIVTAKKDSYVVMDLLRRQVHEYRATATDEEVLRPESKDFLFASASPNIFRLFILRMGKQTFDEFDEERRSALNAQIKQGVKVRVLKWDEDRSPPNFGIYGHIAVGRLSPAGINEIEFNVPTVHATKEEFDGLWLRGEEIFQV</sequence>
<feature type="domain" description="TIR" evidence="1">
    <location>
        <begin position="8"/>
        <end position="113"/>
    </location>
</feature>
<dbReference type="Gene3D" id="3.40.50.10140">
    <property type="entry name" value="Toll/interleukin-1 receptor homology (TIR) domain"/>
    <property type="match status" value="1"/>
</dbReference>
<dbReference type="EMBL" id="LS398110">
    <property type="protein sequence ID" value="SPP93041.1"/>
    <property type="molecule type" value="Genomic_DNA"/>
</dbReference>
<dbReference type="GO" id="GO:0007165">
    <property type="term" value="P:signal transduction"/>
    <property type="evidence" value="ECO:0007669"/>
    <property type="project" value="InterPro"/>
</dbReference>
<dbReference type="Pfam" id="PF13676">
    <property type="entry name" value="TIR_2"/>
    <property type="match status" value="1"/>
</dbReference>
<dbReference type="SUPFAM" id="SSF52200">
    <property type="entry name" value="Toll/Interleukin receptor TIR domain"/>
    <property type="match status" value="1"/>
</dbReference>
<dbReference type="Proteomes" id="UP000246085">
    <property type="component" value="Chromosome BRAD3257"/>
</dbReference>
<dbReference type="AlphaFoldDB" id="A0A2U3PV49"/>
<reference evidence="2 3" key="1">
    <citation type="submission" date="2018-03" db="EMBL/GenBank/DDBJ databases">
        <authorList>
            <person name="Gully D."/>
        </authorList>
    </citation>
    <scope>NUCLEOTIDE SEQUENCE [LARGE SCALE GENOMIC DNA]</scope>
    <source>
        <strain evidence="2">ORS3257</strain>
    </source>
</reference>
<evidence type="ECO:0000313" key="2">
    <source>
        <dbReference type="EMBL" id="SPP93041.1"/>
    </source>
</evidence>
<proteinExistence type="predicted"/>
<dbReference type="KEGG" id="bvz:BRAD3257_1935"/>
<protein>
    <recommendedName>
        <fullName evidence="1">TIR domain-containing protein</fullName>
    </recommendedName>
</protein>